<evidence type="ECO:0000256" key="1">
    <source>
        <dbReference type="ARBA" id="ARBA00001946"/>
    </source>
</evidence>
<accession>A0AA36GV64</accession>
<dbReference type="EC" id="6.3.2.3" evidence="4"/>
<evidence type="ECO:0000313" key="15">
    <source>
        <dbReference type="EMBL" id="CAJ0598884.1"/>
    </source>
</evidence>
<dbReference type="EMBL" id="CATQJL010000223">
    <property type="protein sequence ID" value="CAJ0598884.1"/>
    <property type="molecule type" value="Genomic_DNA"/>
</dbReference>
<evidence type="ECO:0000256" key="12">
    <source>
        <dbReference type="ARBA" id="ARBA00030403"/>
    </source>
</evidence>
<evidence type="ECO:0000259" key="14">
    <source>
        <dbReference type="Pfam" id="PF03199"/>
    </source>
</evidence>
<evidence type="ECO:0000256" key="10">
    <source>
        <dbReference type="ARBA" id="ARBA00022840"/>
    </source>
</evidence>
<evidence type="ECO:0000256" key="9">
    <source>
        <dbReference type="ARBA" id="ARBA00022741"/>
    </source>
</evidence>
<dbReference type="Proteomes" id="UP001176961">
    <property type="component" value="Unassembled WGS sequence"/>
</dbReference>
<organism evidence="15 16">
    <name type="scientific">Cylicocyclus nassatus</name>
    <name type="common">Nematode worm</name>
    <dbReference type="NCBI Taxonomy" id="53992"/>
    <lineage>
        <taxon>Eukaryota</taxon>
        <taxon>Metazoa</taxon>
        <taxon>Ecdysozoa</taxon>
        <taxon>Nematoda</taxon>
        <taxon>Chromadorea</taxon>
        <taxon>Rhabditida</taxon>
        <taxon>Rhabditina</taxon>
        <taxon>Rhabditomorpha</taxon>
        <taxon>Strongyloidea</taxon>
        <taxon>Strongylidae</taxon>
        <taxon>Cylicocyclus</taxon>
    </lineage>
</organism>
<keyword evidence="16" id="KW-1185">Reference proteome</keyword>
<dbReference type="GO" id="GO:0005524">
    <property type="term" value="F:ATP binding"/>
    <property type="evidence" value="ECO:0007669"/>
    <property type="project" value="UniProtKB-KW"/>
</dbReference>
<evidence type="ECO:0000313" key="16">
    <source>
        <dbReference type="Proteomes" id="UP001176961"/>
    </source>
</evidence>
<gene>
    <name evidence="15" type="ORF">CYNAS_LOCUS10867</name>
</gene>
<dbReference type="GO" id="GO:0005829">
    <property type="term" value="C:cytosol"/>
    <property type="evidence" value="ECO:0007669"/>
    <property type="project" value="TreeGrafter"/>
</dbReference>
<keyword evidence="8" id="KW-0479">Metal-binding</keyword>
<keyword evidence="10" id="KW-0067">ATP-binding</keyword>
<evidence type="ECO:0000256" key="5">
    <source>
        <dbReference type="ARBA" id="ARBA00020821"/>
    </source>
</evidence>
<keyword evidence="9" id="KW-0547">Nucleotide-binding</keyword>
<evidence type="ECO:0000256" key="2">
    <source>
        <dbReference type="ARBA" id="ARBA00004965"/>
    </source>
</evidence>
<dbReference type="InterPro" id="IPR014049">
    <property type="entry name" value="Glutathione_synthase_N_euk"/>
</dbReference>
<dbReference type="PANTHER" id="PTHR11130:SF0">
    <property type="entry name" value="GLUTATHIONE SYNTHETASE"/>
    <property type="match status" value="1"/>
</dbReference>
<dbReference type="GO" id="GO:0046872">
    <property type="term" value="F:metal ion binding"/>
    <property type="evidence" value="ECO:0007669"/>
    <property type="project" value="UniProtKB-KW"/>
</dbReference>
<dbReference type="SUPFAM" id="SSF56059">
    <property type="entry name" value="Glutathione synthetase ATP-binding domain-like"/>
    <property type="match status" value="1"/>
</dbReference>
<protein>
    <recommendedName>
        <fullName evidence="5">Glutathione synthetase</fullName>
        <ecNumber evidence="4">6.3.2.3</ecNumber>
    </recommendedName>
    <alternativeName>
        <fullName evidence="12">Glutathione synthase</fullName>
    </alternativeName>
</protein>
<comment type="similarity">
    <text evidence="3">Belongs to the eukaryotic GSH synthase family.</text>
</comment>
<dbReference type="Gene3D" id="3.40.50.1760">
    <property type="entry name" value="Glutathione synthase, substrate-binding domain superfamily, eukaryotic"/>
    <property type="match status" value="1"/>
</dbReference>
<dbReference type="Pfam" id="PF03199">
    <property type="entry name" value="GSH_synthase"/>
    <property type="match status" value="1"/>
</dbReference>
<dbReference type="GO" id="GO:0004363">
    <property type="term" value="F:glutathione synthase activity"/>
    <property type="evidence" value="ECO:0007669"/>
    <property type="project" value="UniProtKB-EC"/>
</dbReference>
<proteinExistence type="inferred from homology"/>
<evidence type="ECO:0000256" key="8">
    <source>
        <dbReference type="ARBA" id="ARBA00022723"/>
    </source>
</evidence>
<comment type="caution">
    <text evidence="15">The sequence shown here is derived from an EMBL/GenBank/DDBJ whole genome shotgun (WGS) entry which is preliminary data.</text>
</comment>
<comment type="cofactor">
    <cofactor evidence="1">
        <name>Mg(2+)</name>
        <dbReference type="ChEBI" id="CHEBI:18420"/>
    </cofactor>
</comment>
<dbReference type="Gene3D" id="1.10.1080.10">
    <property type="entry name" value="Glutathione Synthetase, Chain A, domain 3"/>
    <property type="match status" value="1"/>
</dbReference>
<comment type="pathway">
    <text evidence="2">Sulfur metabolism; glutathione biosynthesis; glutathione from L-cysteine and L-glutamate: step 2/2.</text>
</comment>
<dbReference type="InterPro" id="IPR004887">
    <property type="entry name" value="GSH_synth_subst-bd"/>
</dbReference>
<keyword evidence="11" id="KW-0460">Magnesium</keyword>
<dbReference type="GO" id="GO:0043295">
    <property type="term" value="F:glutathione binding"/>
    <property type="evidence" value="ECO:0007669"/>
    <property type="project" value="TreeGrafter"/>
</dbReference>
<evidence type="ECO:0000256" key="7">
    <source>
        <dbReference type="ARBA" id="ARBA00022684"/>
    </source>
</evidence>
<feature type="domain" description="Glutathione synthase substrate-binding" evidence="14">
    <location>
        <begin position="166"/>
        <end position="201"/>
    </location>
</feature>
<dbReference type="InterPro" id="IPR014042">
    <property type="entry name" value="Glutathione_synthase_a-hlx"/>
</dbReference>
<evidence type="ECO:0000256" key="6">
    <source>
        <dbReference type="ARBA" id="ARBA00022598"/>
    </source>
</evidence>
<dbReference type="Gene3D" id="3.30.470.20">
    <property type="entry name" value="ATP-grasp fold, B domain"/>
    <property type="match status" value="1"/>
</dbReference>
<dbReference type="Gene3D" id="3.30.1490.80">
    <property type="match status" value="1"/>
</dbReference>
<dbReference type="InterPro" id="IPR005615">
    <property type="entry name" value="Glutathione_synthase"/>
</dbReference>
<reference evidence="15" key="1">
    <citation type="submission" date="2023-07" db="EMBL/GenBank/DDBJ databases">
        <authorList>
            <consortium name="CYATHOMIX"/>
        </authorList>
    </citation>
    <scope>NUCLEOTIDE SEQUENCE</scope>
    <source>
        <strain evidence="15">N/A</strain>
    </source>
</reference>
<evidence type="ECO:0000256" key="3">
    <source>
        <dbReference type="ARBA" id="ARBA00010385"/>
    </source>
</evidence>
<dbReference type="InterPro" id="IPR037013">
    <property type="entry name" value="GSH-S_sub-bd_sf"/>
</dbReference>
<dbReference type="PANTHER" id="PTHR11130">
    <property type="entry name" value="GLUTATHIONE SYNTHETASE"/>
    <property type="match status" value="1"/>
</dbReference>
<dbReference type="Pfam" id="PF03917">
    <property type="entry name" value="GSH_synth_ATP"/>
    <property type="match status" value="1"/>
</dbReference>
<evidence type="ECO:0000256" key="11">
    <source>
        <dbReference type="ARBA" id="ARBA00022842"/>
    </source>
</evidence>
<keyword evidence="7" id="KW-0317">Glutathione biosynthesis</keyword>
<sequence length="209" mass="24312">MALKSLSSLEDEDHEDDDILSVVLKTQRRKNAFKYFITSSSPASRVQNLIATLYHDSAHDFDFLIERHKDVITTDIFTKGLIDILKQALAQRKTLAIQRSDYMCHKDLFSCEYTLKQVSKLHRRAIFELGYDKETIEKAVPRNEPVKLISVAIYKAWKLYSCRDSLVLVVVEEENQNQIDQRHVEYGLENLGIPVDQIERKTLAECSYW</sequence>
<evidence type="ECO:0000256" key="4">
    <source>
        <dbReference type="ARBA" id="ARBA00012214"/>
    </source>
</evidence>
<dbReference type="AlphaFoldDB" id="A0AA36GV64"/>
<keyword evidence="6" id="KW-0436">Ligase</keyword>
<comment type="catalytic activity">
    <reaction evidence="13">
        <text>gamma-L-glutamyl-L-cysteine + glycine + ATP = glutathione + ADP + phosphate + H(+)</text>
        <dbReference type="Rhea" id="RHEA:13557"/>
        <dbReference type="ChEBI" id="CHEBI:15378"/>
        <dbReference type="ChEBI" id="CHEBI:30616"/>
        <dbReference type="ChEBI" id="CHEBI:43474"/>
        <dbReference type="ChEBI" id="CHEBI:57305"/>
        <dbReference type="ChEBI" id="CHEBI:57925"/>
        <dbReference type="ChEBI" id="CHEBI:58173"/>
        <dbReference type="ChEBI" id="CHEBI:456216"/>
        <dbReference type="EC" id="6.3.2.3"/>
    </reaction>
    <physiologicalReaction direction="left-to-right" evidence="13">
        <dbReference type="Rhea" id="RHEA:13558"/>
    </physiologicalReaction>
</comment>
<evidence type="ECO:0000256" key="13">
    <source>
        <dbReference type="ARBA" id="ARBA00048871"/>
    </source>
</evidence>
<name>A0AA36GV64_CYLNA</name>